<keyword evidence="1" id="KW-0472">Membrane</keyword>
<dbReference type="Proteomes" id="UP000450917">
    <property type="component" value="Unassembled WGS sequence"/>
</dbReference>
<dbReference type="RefSeq" id="WP_127607387.1">
    <property type="nucleotide sequence ID" value="NZ_JBDLZV010000001.1"/>
</dbReference>
<evidence type="ECO:0000259" key="2">
    <source>
        <dbReference type="Pfam" id="PF13529"/>
    </source>
</evidence>
<evidence type="ECO:0000256" key="1">
    <source>
        <dbReference type="SAM" id="Phobius"/>
    </source>
</evidence>
<evidence type="ECO:0000313" key="4">
    <source>
        <dbReference type="Proteomes" id="UP000450917"/>
    </source>
</evidence>
<dbReference type="InterPro" id="IPR039564">
    <property type="entry name" value="Peptidase_C39-like"/>
</dbReference>
<dbReference type="EMBL" id="WNZX01000021">
    <property type="protein sequence ID" value="MUG73100.1"/>
    <property type="molecule type" value="Genomic_DNA"/>
</dbReference>
<evidence type="ECO:0000313" key="3">
    <source>
        <dbReference type="EMBL" id="MUG73100.1"/>
    </source>
</evidence>
<keyword evidence="1" id="KW-1133">Transmembrane helix</keyword>
<dbReference type="Gene3D" id="3.90.70.10">
    <property type="entry name" value="Cysteine proteinases"/>
    <property type="match status" value="1"/>
</dbReference>
<keyword evidence="1" id="KW-0812">Transmembrane</keyword>
<gene>
    <name evidence="3" type="ORF">GNP93_20935</name>
</gene>
<accession>A0A7X2ZF01</accession>
<sequence length="283" mass="30442">MAVLWKGIQVTFAFFLIAGLLFASGVFAVLLYAKATGHDAWITPGLRALAAAPGLEAAAAGTAADSAAAQPEPAAAVPPQPVKPASAMLDAPMVRQLPELPSGCEVTSLTMLLKFRGLEKSKLELAAEMPRDTTPIRYNKDGTIAYWGNPNTGFVGEPTGAAKGFGIYHTALFAQLKAHVPSAIDLTRQPFAKLEEQLQLGIPSVVWTTIDYQVPEKWVVWDTPIGPIQTTFMEHAVLLVGYDETYVYVNDPLSGRSKQPIEKAQFIAVWEAMGRQAISYTNG</sequence>
<reference evidence="3 4" key="1">
    <citation type="submission" date="2019-11" db="EMBL/GenBank/DDBJ databases">
        <title>Draft genome sequences of five Paenibacillus species of dairy origin.</title>
        <authorList>
            <person name="Olajide A.M."/>
            <person name="Chen S."/>
            <person name="Lapointe G."/>
        </authorList>
    </citation>
    <scope>NUCLEOTIDE SEQUENCE [LARGE SCALE GENOMIC DNA]</scope>
    <source>
        <strain evidence="3 4">2CS3</strain>
    </source>
</reference>
<dbReference type="Pfam" id="PF13529">
    <property type="entry name" value="Peptidase_C39_2"/>
    <property type="match status" value="1"/>
</dbReference>
<protein>
    <recommendedName>
        <fullName evidence="2">Peptidase C39-like domain-containing protein</fullName>
    </recommendedName>
</protein>
<dbReference type="AlphaFoldDB" id="A0A7X2ZF01"/>
<feature type="transmembrane region" description="Helical" evidence="1">
    <location>
        <begin position="12"/>
        <end position="33"/>
    </location>
</feature>
<dbReference type="PANTHER" id="PTHR37806">
    <property type="entry name" value="LMO0724 PROTEIN"/>
    <property type="match status" value="1"/>
</dbReference>
<organism evidence="3 4">
    <name type="scientific">Paenibacillus validus</name>
    <dbReference type="NCBI Taxonomy" id="44253"/>
    <lineage>
        <taxon>Bacteria</taxon>
        <taxon>Bacillati</taxon>
        <taxon>Bacillota</taxon>
        <taxon>Bacilli</taxon>
        <taxon>Bacillales</taxon>
        <taxon>Paenibacillaceae</taxon>
        <taxon>Paenibacillus</taxon>
    </lineage>
</organism>
<name>A0A7X2ZF01_9BACL</name>
<proteinExistence type="predicted"/>
<comment type="caution">
    <text evidence="3">The sequence shown here is derived from an EMBL/GenBank/DDBJ whole genome shotgun (WGS) entry which is preliminary data.</text>
</comment>
<dbReference type="PANTHER" id="PTHR37806:SF1">
    <property type="entry name" value="PEPTIDASE C39-LIKE DOMAIN-CONTAINING PROTEIN"/>
    <property type="match status" value="1"/>
</dbReference>
<feature type="domain" description="Peptidase C39-like" evidence="2">
    <location>
        <begin position="89"/>
        <end position="252"/>
    </location>
</feature>
<keyword evidence="4" id="KW-1185">Reference proteome</keyword>